<accession>A0AAV6G5X2</accession>
<dbReference type="SMART" id="SM00241">
    <property type="entry name" value="ZP"/>
    <property type="match status" value="1"/>
</dbReference>
<organism evidence="6 7">
    <name type="scientific">Alosa alosa</name>
    <name type="common">allis shad</name>
    <dbReference type="NCBI Taxonomy" id="278164"/>
    <lineage>
        <taxon>Eukaryota</taxon>
        <taxon>Metazoa</taxon>
        <taxon>Chordata</taxon>
        <taxon>Craniata</taxon>
        <taxon>Vertebrata</taxon>
        <taxon>Euteleostomi</taxon>
        <taxon>Actinopterygii</taxon>
        <taxon>Neopterygii</taxon>
        <taxon>Teleostei</taxon>
        <taxon>Clupei</taxon>
        <taxon>Clupeiformes</taxon>
        <taxon>Clupeoidei</taxon>
        <taxon>Clupeidae</taxon>
        <taxon>Alosa</taxon>
    </lineage>
</organism>
<reference evidence="6" key="1">
    <citation type="submission" date="2020-10" db="EMBL/GenBank/DDBJ databases">
        <title>Chromosome-scale genome assembly of the Allis shad, Alosa alosa.</title>
        <authorList>
            <person name="Margot Z."/>
            <person name="Christophe K."/>
            <person name="Cabau C."/>
            <person name="Louis A."/>
            <person name="Berthelot C."/>
            <person name="Parey E."/>
            <person name="Roest Crollius H."/>
            <person name="Montfort J."/>
            <person name="Robinson-Rechavi M."/>
            <person name="Bucao C."/>
            <person name="Bouchez O."/>
            <person name="Gislard M."/>
            <person name="Lluch J."/>
            <person name="Milhes M."/>
            <person name="Lampietro C."/>
            <person name="Lopez Roques C."/>
            <person name="Donnadieu C."/>
            <person name="Braasch I."/>
            <person name="Desvignes T."/>
            <person name="Postlethwait J."/>
            <person name="Bobe J."/>
            <person name="Guiguen Y."/>
        </authorList>
    </citation>
    <scope>NUCLEOTIDE SEQUENCE</scope>
    <source>
        <strain evidence="6">M-15738</strain>
        <tissue evidence="6">Blood</tissue>
    </source>
</reference>
<feature type="signal peptide" evidence="4">
    <location>
        <begin position="1"/>
        <end position="25"/>
    </location>
</feature>
<keyword evidence="3" id="KW-0812">Transmembrane</keyword>
<evidence type="ECO:0000256" key="1">
    <source>
        <dbReference type="ARBA" id="ARBA00022729"/>
    </source>
</evidence>
<sequence length="708" mass="77394">MSSQTLWWRQALILSVFLLIPRCKASLLVAIINTEPLDGNSAEVRAHFSVIAPLPCPSLLDSVCNDGNSLCIAHTVPSPLQGGQPSPGWCVRQWQNTVPSQHSSNINLGSDVGVVLSTRADLSTRKDTRKMNRSPFSALIPPIRVNTNCSRDIPLSVYDLDGDRVRCRYARDDLGECHGNCPQHAFFLLDEASCTLRYKGGASEGQYSVKLMVEDFPVPKPFVQMEEKAFSSNPIFLSITVENKLSDCSVLPVFVDESPDENAMISVLPYEEVKFNVTIRSEAENVLEMAIAGPPSLYISPLQNTQESEKSVTLAWVRGPNDLSRLLSICFTANTDSLQSEIRCIWLQQRPMSDLPAGTELNCINSTMSLVLPISTMSDLPLNDLQLNDPSCAVFHNTTHVTASFSLSSCGTKTVHSGSELVYTNTLRSTGVSSPITRRPTLILPLACRIAGREAQGPHYKVIIPTEEKVFGKVIFWLEFHRPGEGPLGNLTRIGQFRRFPREARVAMKEVNRLEELDLYVFSNSSNTQAQLLMGGCKESETEDFADASPIVENGCKRDNKSLEILIQTPTIKVYRLNLAQIKTVGNTMYVECTVSLCVTTQATDRCPGPCDPVNPNVLVTSILSSNYTVRSGPVLLLGREVTATTTVPKTTTPLTTTTTTPTTTPTTTTVATTAANTTASSASKRTSSLAAGVIIVVFHMVFLCLLH</sequence>
<dbReference type="Gene3D" id="2.60.40.4100">
    <property type="entry name" value="Zona pellucida, ZP-C domain"/>
    <property type="match status" value="1"/>
</dbReference>
<proteinExistence type="predicted"/>
<evidence type="ECO:0000256" key="2">
    <source>
        <dbReference type="ARBA" id="ARBA00023157"/>
    </source>
</evidence>
<protein>
    <recommendedName>
        <fullName evidence="5">ZP domain-containing protein</fullName>
    </recommendedName>
</protein>
<dbReference type="Gene3D" id="2.60.40.3210">
    <property type="entry name" value="Zona pellucida, ZP-N domain"/>
    <property type="match status" value="1"/>
</dbReference>
<feature type="transmembrane region" description="Helical" evidence="3">
    <location>
        <begin position="689"/>
        <end position="707"/>
    </location>
</feature>
<dbReference type="PROSITE" id="PS51034">
    <property type="entry name" value="ZP_2"/>
    <property type="match status" value="1"/>
</dbReference>
<name>A0AAV6G5X2_9TELE</name>
<dbReference type="AlphaFoldDB" id="A0AAV6G5X2"/>
<feature type="chain" id="PRO_5043540493" description="ZP domain-containing protein" evidence="4">
    <location>
        <begin position="26"/>
        <end position="708"/>
    </location>
</feature>
<keyword evidence="3" id="KW-0472">Membrane</keyword>
<dbReference type="InterPro" id="IPR055356">
    <property type="entry name" value="ZP-N"/>
</dbReference>
<dbReference type="Pfam" id="PF23344">
    <property type="entry name" value="ZP-N"/>
    <property type="match status" value="1"/>
</dbReference>
<dbReference type="InterPro" id="IPR042235">
    <property type="entry name" value="ZP-C_dom"/>
</dbReference>
<dbReference type="Proteomes" id="UP000823561">
    <property type="component" value="Chromosome 14"/>
</dbReference>
<dbReference type="PANTHER" id="PTHR14002:SF43">
    <property type="entry name" value="DELTA-LIKE PROTEIN"/>
    <property type="match status" value="1"/>
</dbReference>
<keyword evidence="1 4" id="KW-0732">Signal</keyword>
<dbReference type="PANTHER" id="PTHR14002">
    <property type="entry name" value="ENDOGLIN/TGF-BETA RECEPTOR TYPE III"/>
    <property type="match status" value="1"/>
</dbReference>
<dbReference type="EMBL" id="JADWDJ010000014">
    <property type="protein sequence ID" value="KAG5270345.1"/>
    <property type="molecule type" value="Genomic_DNA"/>
</dbReference>
<keyword evidence="2" id="KW-1015">Disulfide bond</keyword>
<keyword evidence="7" id="KW-1185">Reference proteome</keyword>
<evidence type="ECO:0000259" key="5">
    <source>
        <dbReference type="PROSITE" id="PS51034"/>
    </source>
</evidence>
<evidence type="ECO:0000256" key="3">
    <source>
        <dbReference type="SAM" id="Phobius"/>
    </source>
</evidence>
<dbReference type="InterPro" id="IPR001507">
    <property type="entry name" value="ZP_dom"/>
</dbReference>
<comment type="caution">
    <text evidence="6">The sequence shown here is derived from an EMBL/GenBank/DDBJ whole genome shotgun (WGS) entry which is preliminary data.</text>
</comment>
<evidence type="ECO:0000256" key="4">
    <source>
        <dbReference type="SAM" id="SignalP"/>
    </source>
</evidence>
<evidence type="ECO:0000313" key="6">
    <source>
        <dbReference type="EMBL" id="KAG5270345.1"/>
    </source>
</evidence>
<gene>
    <name evidence="6" type="ORF">AALO_G00191590</name>
</gene>
<feature type="domain" description="ZP" evidence="5">
    <location>
        <begin position="362"/>
        <end position="614"/>
    </location>
</feature>
<keyword evidence="3" id="KW-1133">Transmembrane helix</keyword>
<evidence type="ECO:0000313" key="7">
    <source>
        <dbReference type="Proteomes" id="UP000823561"/>
    </source>
</evidence>